<geneLocation type="mitochondrion" evidence="2"/>
<dbReference type="EMBL" id="LKAM01000002">
    <property type="protein sequence ID" value="KUM50012.1"/>
    <property type="molecule type" value="Genomic_DNA"/>
</dbReference>
<keyword evidence="2" id="KW-0496">Mitochondrion</keyword>
<evidence type="ECO:0000313" key="2">
    <source>
        <dbReference type="EMBL" id="KUM50012.1"/>
    </source>
</evidence>
<sequence length="85" mass="9895">MLSSLKTELHDQSRLVWPNEWVNLPYEWDMGYGATHPTPWATTWATSFLLALLALLTRLTSYSLKRSVAKLYYTIVAKRSTYTRL</sequence>
<keyword evidence="1" id="KW-1133">Transmembrane helix</keyword>
<reference evidence="2" key="1">
    <citation type="journal article" date="2015" name="Genome Biol. Evol.">
        <title>Organellar Genomes of White Spruce (Picea glauca): Assembly and Annotation.</title>
        <authorList>
            <person name="Jackman S.D."/>
            <person name="Warren R.L."/>
            <person name="Gibb E.A."/>
            <person name="Vandervalk B.P."/>
            <person name="Mohamadi H."/>
            <person name="Chu J."/>
            <person name="Raymond A."/>
            <person name="Pleasance S."/>
            <person name="Coope R."/>
            <person name="Wildung M.R."/>
            <person name="Ritland C.E."/>
            <person name="Bousquet J."/>
            <person name="Jones S.J."/>
            <person name="Bohlmann J."/>
            <person name="Birol I."/>
        </authorList>
    </citation>
    <scope>NUCLEOTIDE SEQUENCE [LARGE SCALE GENOMIC DNA]</scope>
    <source>
        <tissue evidence="2">Flushing bud</tissue>
    </source>
</reference>
<accession>A0A101M305</accession>
<name>A0A101M305_PICGL</name>
<proteinExistence type="predicted"/>
<comment type="caution">
    <text evidence="2">The sequence shown here is derived from an EMBL/GenBank/DDBJ whole genome shotgun (WGS) entry which is preliminary data.</text>
</comment>
<protein>
    <submittedName>
        <fullName evidence="2">Uncharacterized protein</fullName>
    </submittedName>
</protein>
<keyword evidence="1" id="KW-0472">Membrane</keyword>
<dbReference type="AlphaFoldDB" id="A0A101M305"/>
<feature type="transmembrane region" description="Helical" evidence="1">
    <location>
        <begin position="38"/>
        <end position="56"/>
    </location>
</feature>
<keyword evidence="1" id="KW-0812">Transmembrane</keyword>
<gene>
    <name evidence="2" type="ORF">ABT39_MTgene3240</name>
</gene>
<evidence type="ECO:0000256" key="1">
    <source>
        <dbReference type="SAM" id="Phobius"/>
    </source>
</evidence>
<organism evidence="2">
    <name type="scientific">Picea glauca</name>
    <name type="common">White spruce</name>
    <name type="synonym">Pinus glauca</name>
    <dbReference type="NCBI Taxonomy" id="3330"/>
    <lineage>
        <taxon>Eukaryota</taxon>
        <taxon>Viridiplantae</taxon>
        <taxon>Streptophyta</taxon>
        <taxon>Embryophyta</taxon>
        <taxon>Tracheophyta</taxon>
        <taxon>Spermatophyta</taxon>
        <taxon>Pinopsida</taxon>
        <taxon>Pinidae</taxon>
        <taxon>Conifers I</taxon>
        <taxon>Pinales</taxon>
        <taxon>Pinaceae</taxon>
        <taxon>Picea</taxon>
    </lineage>
</organism>